<dbReference type="Proteomes" id="UP000729402">
    <property type="component" value="Unassembled WGS sequence"/>
</dbReference>
<dbReference type="EMBL" id="JAAALK010000080">
    <property type="protein sequence ID" value="KAG8095104.1"/>
    <property type="molecule type" value="Genomic_DNA"/>
</dbReference>
<accession>A0A8J5WUU3</accession>
<comment type="caution">
    <text evidence="2">The sequence shown here is derived from an EMBL/GenBank/DDBJ whole genome shotgun (WGS) entry which is preliminary data.</text>
</comment>
<organism evidence="2 3">
    <name type="scientific">Zizania palustris</name>
    <name type="common">Northern wild rice</name>
    <dbReference type="NCBI Taxonomy" id="103762"/>
    <lineage>
        <taxon>Eukaryota</taxon>
        <taxon>Viridiplantae</taxon>
        <taxon>Streptophyta</taxon>
        <taxon>Embryophyta</taxon>
        <taxon>Tracheophyta</taxon>
        <taxon>Spermatophyta</taxon>
        <taxon>Magnoliopsida</taxon>
        <taxon>Liliopsida</taxon>
        <taxon>Poales</taxon>
        <taxon>Poaceae</taxon>
        <taxon>BOP clade</taxon>
        <taxon>Oryzoideae</taxon>
        <taxon>Oryzeae</taxon>
        <taxon>Zizaniinae</taxon>
        <taxon>Zizania</taxon>
    </lineage>
</organism>
<feature type="region of interest" description="Disordered" evidence="1">
    <location>
        <begin position="14"/>
        <end position="34"/>
    </location>
</feature>
<gene>
    <name evidence="2" type="ORF">GUJ93_ZPchr0012g21664</name>
</gene>
<evidence type="ECO:0000313" key="3">
    <source>
        <dbReference type="Proteomes" id="UP000729402"/>
    </source>
</evidence>
<keyword evidence="3" id="KW-1185">Reference proteome</keyword>
<protein>
    <submittedName>
        <fullName evidence="2">Uncharacterized protein</fullName>
    </submittedName>
</protein>
<reference evidence="2" key="1">
    <citation type="journal article" date="2021" name="bioRxiv">
        <title>Whole Genome Assembly and Annotation of Northern Wild Rice, Zizania palustris L., Supports a Whole Genome Duplication in the Zizania Genus.</title>
        <authorList>
            <person name="Haas M."/>
            <person name="Kono T."/>
            <person name="Macchietto M."/>
            <person name="Millas R."/>
            <person name="McGilp L."/>
            <person name="Shao M."/>
            <person name="Duquette J."/>
            <person name="Hirsch C.N."/>
            <person name="Kimball J."/>
        </authorList>
    </citation>
    <scope>NUCLEOTIDE SEQUENCE</scope>
    <source>
        <tissue evidence="2">Fresh leaf tissue</tissue>
    </source>
</reference>
<name>A0A8J5WUU3_ZIZPA</name>
<evidence type="ECO:0000313" key="2">
    <source>
        <dbReference type="EMBL" id="KAG8095104.1"/>
    </source>
</evidence>
<dbReference type="AlphaFoldDB" id="A0A8J5WUU3"/>
<proteinExistence type="predicted"/>
<reference evidence="2" key="2">
    <citation type="submission" date="2021-02" db="EMBL/GenBank/DDBJ databases">
        <authorList>
            <person name="Kimball J.A."/>
            <person name="Haas M.W."/>
            <person name="Macchietto M."/>
            <person name="Kono T."/>
            <person name="Duquette J."/>
            <person name="Shao M."/>
        </authorList>
    </citation>
    <scope>NUCLEOTIDE SEQUENCE</scope>
    <source>
        <tissue evidence="2">Fresh leaf tissue</tissue>
    </source>
</reference>
<evidence type="ECO:0000256" key="1">
    <source>
        <dbReference type="SAM" id="MobiDB-lite"/>
    </source>
</evidence>
<sequence>MSLQMPEVPLPTLQPLLLQPPATEPRPTELPIPWSSPLRSRDCFGEMEARAQRTQGAQKVFDCERAVKRLNGEAYSRGYYWGKISHLRGYCRNSIKADSGFEGFQTTIFEDTLSQARRTKIGTGSEYIFELRQFKIFTTS</sequence>